<accession>A0A1G9ZEL1</accession>
<dbReference type="STRING" id="996166.SAMN05192554_12015"/>
<evidence type="ECO:0000313" key="2">
    <source>
        <dbReference type="Proteomes" id="UP000199370"/>
    </source>
</evidence>
<dbReference type="Proteomes" id="UP000199370">
    <property type="component" value="Unassembled WGS sequence"/>
</dbReference>
<sequence length="58" mass="6077">MAAAPNRDRGHDTVGVDAVDFGPYVAIDVGDGEILLFDEGRSTAWIQSSVAVSVEEAV</sequence>
<evidence type="ECO:0000313" key="1">
    <source>
        <dbReference type="EMBL" id="SDN19880.1"/>
    </source>
</evidence>
<proteinExistence type="predicted"/>
<dbReference type="RefSeq" id="WP_175526477.1">
    <property type="nucleotide sequence ID" value="NZ_FNIA01000020.1"/>
</dbReference>
<organism evidence="1 2">
    <name type="scientific">Haloarchaeobius iranensis</name>
    <dbReference type="NCBI Taxonomy" id="996166"/>
    <lineage>
        <taxon>Archaea</taxon>
        <taxon>Methanobacteriati</taxon>
        <taxon>Methanobacteriota</taxon>
        <taxon>Stenosarchaea group</taxon>
        <taxon>Halobacteria</taxon>
        <taxon>Halobacteriales</taxon>
        <taxon>Halorubellaceae</taxon>
        <taxon>Haloarchaeobius</taxon>
    </lineage>
</organism>
<protein>
    <submittedName>
        <fullName evidence="1">Uncharacterized protein</fullName>
    </submittedName>
</protein>
<keyword evidence="2" id="KW-1185">Reference proteome</keyword>
<dbReference type="EMBL" id="FNIA01000020">
    <property type="protein sequence ID" value="SDN19880.1"/>
    <property type="molecule type" value="Genomic_DNA"/>
</dbReference>
<reference evidence="1 2" key="1">
    <citation type="submission" date="2016-10" db="EMBL/GenBank/DDBJ databases">
        <authorList>
            <person name="de Groot N.N."/>
        </authorList>
    </citation>
    <scope>NUCLEOTIDE SEQUENCE [LARGE SCALE GENOMIC DNA]</scope>
    <source>
        <strain evidence="2">EB21,IBRC-M 10013,KCTC 4048</strain>
    </source>
</reference>
<gene>
    <name evidence="1" type="ORF">SAMN05192554_12015</name>
</gene>
<name>A0A1G9ZEL1_9EURY</name>
<dbReference type="AlphaFoldDB" id="A0A1G9ZEL1"/>